<dbReference type="AlphaFoldDB" id="A0A6A7RVJ3"/>
<feature type="chain" id="PRO_5025666195" evidence="6">
    <location>
        <begin position="25"/>
        <end position="276"/>
    </location>
</feature>
<keyword evidence="2 4" id="KW-0479">Metal-binding</keyword>
<comment type="caution">
    <text evidence="8">The sequence shown here is derived from an EMBL/GenBank/DDBJ whole genome shotgun (WGS) entry which is preliminary data.</text>
</comment>
<dbReference type="PANTHER" id="PTHR35008">
    <property type="entry name" value="BLL4482 PROTEIN-RELATED"/>
    <property type="match status" value="1"/>
</dbReference>
<organism evidence="8 9">
    <name type="scientific">Candidatus Accumulibacter phosphatis</name>
    <dbReference type="NCBI Taxonomy" id="327160"/>
    <lineage>
        <taxon>Bacteria</taxon>
        <taxon>Pseudomonadati</taxon>
        <taxon>Pseudomonadota</taxon>
        <taxon>Betaproteobacteria</taxon>
        <taxon>Candidatus Accumulibacter</taxon>
    </lineage>
</organism>
<protein>
    <submittedName>
        <fullName evidence="8">Cytochrome C</fullName>
    </submittedName>
</protein>
<evidence type="ECO:0000256" key="1">
    <source>
        <dbReference type="ARBA" id="ARBA00022617"/>
    </source>
</evidence>
<sequence length="276" mass="29058">MKRLFALIAVAIIVALGPLQRAEAADAPQTWPFSVPAESTLPTGALGEAIKLGQKVVTDTQSHAKAYVGNGLNCSSCHLNGGTVAGAAPFVGLWGVFPEYRSRSASVNALQTRINDCFERSMNGKALPEDSPEMIGVLSYVWWLSQGVPTGIDSAGRGFKKILAPATPDKARGKSIYAQKCAACHGVDGAGLDKPDGSYLFPALWGPRAFNIGAGMARLDTAAAFVKANMPLAQGGTLSDQEAYDVAAFFTTQARPDLAGKENDWPKGGKPKDARY</sequence>
<evidence type="ECO:0000313" key="8">
    <source>
        <dbReference type="EMBL" id="MQM31389.1"/>
    </source>
</evidence>
<dbReference type="Gene3D" id="1.10.760.10">
    <property type="entry name" value="Cytochrome c-like domain"/>
    <property type="match status" value="2"/>
</dbReference>
<feature type="domain" description="Cytochrome c" evidence="7">
    <location>
        <begin position="168"/>
        <end position="254"/>
    </location>
</feature>
<dbReference type="InterPro" id="IPR036909">
    <property type="entry name" value="Cyt_c-like_dom_sf"/>
</dbReference>
<dbReference type="PANTHER" id="PTHR35008:SF9">
    <property type="entry name" value="CYTOCHROME C DOMAIN-CONTAINING PROTEIN"/>
    <property type="match status" value="1"/>
</dbReference>
<dbReference type="SUPFAM" id="SSF46626">
    <property type="entry name" value="Cytochrome c"/>
    <property type="match status" value="2"/>
</dbReference>
<accession>A0A6A7RVJ3</accession>
<dbReference type="Proteomes" id="UP000342300">
    <property type="component" value="Unassembled WGS sequence"/>
</dbReference>
<keyword evidence="3 4" id="KW-0408">Iron</keyword>
<dbReference type="EMBL" id="PDHS01000313">
    <property type="protein sequence ID" value="MQM31389.1"/>
    <property type="molecule type" value="Genomic_DNA"/>
</dbReference>
<dbReference type="PROSITE" id="PS51007">
    <property type="entry name" value="CYTC"/>
    <property type="match status" value="1"/>
</dbReference>
<evidence type="ECO:0000256" key="4">
    <source>
        <dbReference type="PROSITE-ProRule" id="PRU00433"/>
    </source>
</evidence>
<proteinExistence type="predicted"/>
<dbReference type="InterPro" id="IPR051459">
    <property type="entry name" value="Cytochrome_c-type_DH"/>
</dbReference>
<keyword evidence="1 4" id="KW-0349">Heme</keyword>
<dbReference type="InterPro" id="IPR009056">
    <property type="entry name" value="Cyt_c-like_dom"/>
</dbReference>
<gene>
    <name evidence="8" type="ORF">CRU78_13055</name>
</gene>
<feature type="region of interest" description="Disordered" evidence="5">
    <location>
        <begin position="257"/>
        <end position="276"/>
    </location>
</feature>
<evidence type="ECO:0000256" key="6">
    <source>
        <dbReference type="SAM" id="SignalP"/>
    </source>
</evidence>
<evidence type="ECO:0000256" key="3">
    <source>
        <dbReference type="ARBA" id="ARBA00023004"/>
    </source>
</evidence>
<dbReference type="Pfam" id="PF21342">
    <property type="entry name" value="SoxA-TsdA_cyt-c"/>
    <property type="match status" value="1"/>
</dbReference>
<evidence type="ECO:0000256" key="5">
    <source>
        <dbReference type="SAM" id="MobiDB-lite"/>
    </source>
</evidence>
<keyword evidence="6" id="KW-0732">Signal</keyword>
<evidence type="ECO:0000256" key="2">
    <source>
        <dbReference type="ARBA" id="ARBA00022723"/>
    </source>
</evidence>
<evidence type="ECO:0000259" key="7">
    <source>
        <dbReference type="PROSITE" id="PS51007"/>
    </source>
</evidence>
<reference evidence="8 9" key="1">
    <citation type="submission" date="2017-09" db="EMBL/GenBank/DDBJ databases">
        <title>Metagenomic Analysis Reveals Denitrifying Candidatus Accumulibacter and Flanking Population as a Source of N2O.</title>
        <authorList>
            <person name="Gao H."/>
            <person name="Mao Y."/>
            <person name="Zhao X."/>
            <person name="Liu W.-T."/>
            <person name="Zhang T."/>
            <person name="Wells G."/>
        </authorList>
    </citation>
    <scope>NUCLEOTIDE SEQUENCE [LARGE SCALE GENOMIC DNA]</scope>
    <source>
        <strain evidence="8">CANDO_2_IC</strain>
    </source>
</reference>
<dbReference type="GO" id="GO:0020037">
    <property type="term" value="F:heme binding"/>
    <property type="evidence" value="ECO:0007669"/>
    <property type="project" value="InterPro"/>
</dbReference>
<dbReference type="GO" id="GO:0046872">
    <property type="term" value="F:metal ion binding"/>
    <property type="evidence" value="ECO:0007669"/>
    <property type="project" value="UniProtKB-KW"/>
</dbReference>
<dbReference type="Pfam" id="PF13442">
    <property type="entry name" value="Cytochrome_CBB3"/>
    <property type="match status" value="1"/>
</dbReference>
<feature type="compositionally biased region" description="Basic and acidic residues" evidence="5">
    <location>
        <begin position="258"/>
        <end position="276"/>
    </location>
</feature>
<name>A0A6A7RVJ3_9PROT</name>
<dbReference type="GO" id="GO:0009055">
    <property type="term" value="F:electron transfer activity"/>
    <property type="evidence" value="ECO:0007669"/>
    <property type="project" value="InterPro"/>
</dbReference>
<evidence type="ECO:0000313" key="9">
    <source>
        <dbReference type="Proteomes" id="UP000342300"/>
    </source>
</evidence>
<feature type="signal peptide" evidence="6">
    <location>
        <begin position="1"/>
        <end position="24"/>
    </location>
</feature>